<dbReference type="GO" id="GO:0033194">
    <property type="term" value="P:response to hydroperoxide"/>
    <property type="evidence" value="ECO:0007669"/>
    <property type="project" value="TreeGrafter"/>
</dbReference>
<name>A0A844Z991_9SPHN</name>
<comment type="caution">
    <text evidence="2">The sequence shown here is derived from an EMBL/GenBank/DDBJ whole genome shotgun (WGS) entry which is preliminary data.</text>
</comment>
<dbReference type="NCBIfam" id="NF002542">
    <property type="entry name" value="PRK02101.1-3"/>
    <property type="match status" value="1"/>
</dbReference>
<evidence type="ECO:0000256" key="1">
    <source>
        <dbReference type="HAMAP-Rule" id="MF_00652"/>
    </source>
</evidence>
<accession>A0A844Z991</accession>
<keyword evidence="3" id="KW-1185">Reference proteome</keyword>
<sequence length="261" mass="29202">MLTLLSPAKKLNFDPLETGLEITSPRLTDDMREIATVAKKQSAADLKRLMKISDNLAELNAERFKAFDLDGRSNSAKPAGLTFDGDVYWGLEAKSMGDETLAYAQDHLRILSGLYGLLRPMDAIQPYRLEMGTKMKNPRGTSLYDFWGSTIAETLDGDLDGHDDQTIVNLASDEYFKAVDRDTLSAPVITADFLNVKDGEARKLMYHVKFARGLMARWIMDNRVDRAEGLKDFDAEGYKYDAKASSETELVFSRKQPPVKG</sequence>
<evidence type="ECO:0000313" key="2">
    <source>
        <dbReference type="EMBL" id="MXO82459.1"/>
    </source>
</evidence>
<gene>
    <name evidence="2" type="primary">yaaA</name>
    <name evidence="2" type="ORF">GRI35_03590</name>
</gene>
<evidence type="ECO:0000313" key="3">
    <source>
        <dbReference type="Proteomes" id="UP000460290"/>
    </source>
</evidence>
<comment type="similarity">
    <text evidence="1">Belongs to the UPF0246 family.</text>
</comment>
<organism evidence="2 3">
    <name type="scientific">Pontixanthobacter aestiaquae</name>
    <dbReference type="NCBI Taxonomy" id="1509367"/>
    <lineage>
        <taxon>Bacteria</taxon>
        <taxon>Pseudomonadati</taxon>
        <taxon>Pseudomonadota</taxon>
        <taxon>Alphaproteobacteria</taxon>
        <taxon>Sphingomonadales</taxon>
        <taxon>Erythrobacteraceae</taxon>
        <taxon>Pontixanthobacter</taxon>
    </lineage>
</organism>
<dbReference type="PANTHER" id="PTHR30283">
    <property type="entry name" value="PEROXIDE STRESS RESPONSE PROTEIN YAAA"/>
    <property type="match status" value="1"/>
</dbReference>
<dbReference type="HAMAP" id="MF_00652">
    <property type="entry name" value="UPF0246"/>
    <property type="match status" value="1"/>
</dbReference>
<dbReference type="PANTHER" id="PTHR30283:SF4">
    <property type="entry name" value="PEROXIDE STRESS RESISTANCE PROTEIN YAAA"/>
    <property type="match status" value="1"/>
</dbReference>
<dbReference type="EMBL" id="WTYZ01000001">
    <property type="protein sequence ID" value="MXO82459.1"/>
    <property type="molecule type" value="Genomic_DNA"/>
</dbReference>
<dbReference type="Pfam" id="PF03883">
    <property type="entry name" value="H2O2_YaaD"/>
    <property type="match status" value="1"/>
</dbReference>
<proteinExistence type="inferred from homology"/>
<dbReference type="InterPro" id="IPR005583">
    <property type="entry name" value="YaaA"/>
</dbReference>
<dbReference type="GO" id="GO:0005829">
    <property type="term" value="C:cytosol"/>
    <property type="evidence" value="ECO:0007669"/>
    <property type="project" value="TreeGrafter"/>
</dbReference>
<reference evidence="2 3" key="1">
    <citation type="submission" date="2019-12" db="EMBL/GenBank/DDBJ databases">
        <title>Genomic-based taxomic classification of the family Erythrobacteraceae.</title>
        <authorList>
            <person name="Xu L."/>
        </authorList>
    </citation>
    <scope>NUCLEOTIDE SEQUENCE [LARGE SCALE GENOMIC DNA]</scope>
    <source>
        <strain evidence="2 3">KCTC 42006</strain>
    </source>
</reference>
<dbReference type="OrthoDB" id="9777133at2"/>
<dbReference type="AlphaFoldDB" id="A0A844Z991"/>
<dbReference type="Proteomes" id="UP000460290">
    <property type="component" value="Unassembled WGS sequence"/>
</dbReference>
<protein>
    <recommendedName>
        <fullName evidence="1">UPF0246 protein GRI35_03590</fullName>
    </recommendedName>
</protein>
<dbReference type="RefSeq" id="WP_160612907.1">
    <property type="nucleotide sequence ID" value="NZ_JAUFQM010000001.1"/>
</dbReference>